<dbReference type="OrthoDB" id="6629309at2759"/>
<dbReference type="PROSITE" id="PS00028">
    <property type="entry name" value="ZINC_FINGER_C2H2_1"/>
    <property type="match status" value="2"/>
</dbReference>
<feature type="domain" description="C2H2-type" evidence="2">
    <location>
        <begin position="200"/>
        <end position="227"/>
    </location>
</feature>
<evidence type="ECO:0000313" key="4">
    <source>
        <dbReference type="Proteomes" id="UP000325440"/>
    </source>
</evidence>
<dbReference type="InterPro" id="IPR036236">
    <property type="entry name" value="Znf_C2H2_sf"/>
</dbReference>
<dbReference type="Gene3D" id="3.30.160.60">
    <property type="entry name" value="Classic Zinc Finger"/>
    <property type="match status" value="1"/>
</dbReference>
<evidence type="ECO:0000259" key="2">
    <source>
        <dbReference type="PROSITE" id="PS50157"/>
    </source>
</evidence>
<dbReference type="SUPFAM" id="SSF57667">
    <property type="entry name" value="beta-beta-alpha zinc fingers"/>
    <property type="match status" value="1"/>
</dbReference>
<dbReference type="SMART" id="SM00355">
    <property type="entry name" value="ZnF_C2H2"/>
    <property type="match status" value="2"/>
</dbReference>
<name>A0A5E4NBX7_9HEMI</name>
<dbReference type="AlphaFoldDB" id="A0A5E4NBX7"/>
<organism evidence="3 4">
    <name type="scientific">Cinara cedri</name>
    <dbReference type="NCBI Taxonomy" id="506608"/>
    <lineage>
        <taxon>Eukaryota</taxon>
        <taxon>Metazoa</taxon>
        <taxon>Ecdysozoa</taxon>
        <taxon>Arthropoda</taxon>
        <taxon>Hexapoda</taxon>
        <taxon>Insecta</taxon>
        <taxon>Pterygota</taxon>
        <taxon>Neoptera</taxon>
        <taxon>Paraneoptera</taxon>
        <taxon>Hemiptera</taxon>
        <taxon>Sternorrhyncha</taxon>
        <taxon>Aphidomorpha</taxon>
        <taxon>Aphidoidea</taxon>
        <taxon>Aphididae</taxon>
        <taxon>Lachninae</taxon>
        <taxon>Cinara</taxon>
    </lineage>
</organism>
<proteinExistence type="predicted"/>
<evidence type="ECO:0000313" key="3">
    <source>
        <dbReference type="EMBL" id="VVC42358.1"/>
    </source>
</evidence>
<dbReference type="InterPro" id="IPR013087">
    <property type="entry name" value="Znf_C2H2_type"/>
</dbReference>
<keyword evidence="4" id="KW-1185">Reference proteome</keyword>
<dbReference type="PROSITE" id="PS50157">
    <property type="entry name" value="ZINC_FINGER_C2H2_2"/>
    <property type="match status" value="2"/>
</dbReference>
<protein>
    <submittedName>
        <fullName evidence="3">Zinc finger C2H2-type,Zinc finger, RING/FYVE/PHD-type</fullName>
    </submittedName>
</protein>
<keyword evidence="1" id="KW-0862">Zinc</keyword>
<feature type="domain" description="C2H2-type" evidence="2">
    <location>
        <begin position="93"/>
        <end position="120"/>
    </location>
</feature>
<keyword evidence="1" id="KW-0479">Metal-binding</keyword>
<gene>
    <name evidence="3" type="ORF">CINCED_3A001946</name>
</gene>
<dbReference type="GO" id="GO:0008270">
    <property type="term" value="F:zinc ion binding"/>
    <property type="evidence" value="ECO:0007669"/>
    <property type="project" value="UniProtKB-KW"/>
</dbReference>
<reference evidence="3 4" key="1">
    <citation type="submission" date="2019-08" db="EMBL/GenBank/DDBJ databases">
        <authorList>
            <person name="Alioto T."/>
            <person name="Alioto T."/>
            <person name="Gomez Garrido J."/>
        </authorList>
    </citation>
    <scope>NUCLEOTIDE SEQUENCE [LARGE SCALE GENOMIC DNA]</scope>
</reference>
<dbReference type="Proteomes" id="UP000325440">
    <property type="component" value="Unassembled WGS sequence"/>
</dbReference>
<dbReference type="EMBL" id="CABPRJ010001948">
    <property type="protein sequence ID" value="VVC42358.1"/>
    <property type="molecule type" value="Genomic_DNA"/>
</dbReference>
<sequence>MAKKKSKCKSKKGKTNKTNKPPKLYCPLAMVRYDGGKNGYSTMWVCKICLLCCLSDDAATQHSSKCRASFKLQKKLELAEQAPRADPIGATLYNCNVCGINFNRQVKLNKHMEIHGDVKTNTVVTEEKIVIKKKTTEKQTGNNIVRMEEGRLTKHVKIKTKYVNRKKQTKKMIKPEPKKTVALPKVSGTTLVDPSKTMVYTCCVCGINLNRWVKLKKHMEIHGDIETNTVVTEEKIVIKKKTTEKQTGNNIVRMEEGRLTKHVKIKTRRSANIQNALIAPY</sequence>
<accession>A0A5E4NBX7</accession>
<evidence type="ECO:0000256" key="1">
    <source>
        <dbReference type="PROSITE-ProRule" id="PRU00042"/>
    </source>
</evidence>
<dbReference type="Pfam" id="PF00096">
    <property type="entry name" value="zf-C2H2"/>
    <property type="match status" value="2"/>
</dbReference>
<keyword evidence="1" id="KW-0863">Zinc-finger</keyword>